<dbReference type="InterPro" id="IPR051214">
    <property type="entry name" value="GH32_Enzymes"/>
</dbReference>
<accession>A0A520S267</accession>
<keyword evidence="3 5" id="KW-0378">Hydrolase</keyword>
<evidence type="ECO:0000256" key="4">
    <source>
        <dbReference type="ARBA" id="ARBA00023295"/>
    </source>
</evidence>
<dbReference type="Pfam" id="PF00251">
    <property type="entry name" value="Glyco_hydro_32N"/>
    <property type="match status" value="1"/>
</dbReference>
<feature type="domain" description="Glycosyl hydrolase family 32 C-terminal" evidence="7">
    <location>
        <begin position="329"/>
        <end position="454"/>
    </location>
</feature>
<name>A0A520S267_9GAMM</name>
<dbReference type="Pfam" id="PF08244">
    <property type="entry name" value="Glyco_hydro_32C"/>
    <property type="match status" value="1"/>
</dbReference>
<dbReference type="Gene3D" id="2.115.10.20">
    <property type="entry name" value="Glycosyl hydrolase domain, family 43"/>
    <property type="match status" value="1"/>
</dbReference>
<dbReference type="PANTHER" id="PTHR43101">
    <property type="entry name" value="BETA-FRUCTOSIDASE"/>
    <property type="match status" value="1"/>
</dbReference>
<protein>
    <recommendedName>
        <fullName evidence="2">beta-fructofuranosidase</fullName>
        <ecNumber evidence="2">3.2.1.26</ecNumber>
    </recommendedName>
</protein>
<comment type="caution">
    <text evidence="8">The sequence shown here is derived from an EMBL/GenBank/DDBJ whole genome shotgun (WGS) entry which is preliminary data.</text>
</comment>
<sequence>MSSDPLVLNIHLMHPGGPSAPGDPNVAFYIDGVYHLHYILKHDWHENASFSFIHITSTDMLHWVWQETKLQPSFTDHGMFSGTGFITKEGCPAAIYHGQASGSNQIVLAKDNQLSSWHKPYPIDIRGVDDKEINIKHWDPDCFLIGDVYYAITGGQNPGLIKSNDLKDWIYVGDFLKHDLPDVVIGEDISCANFFPIENRWMLLCISHPFGCRYYIGDWDAETEQFVPDLHGRMNWRREGQSIEEPLYRDFFAPESLKTSDERRVMWAWCATLDSALDYKSLQSLPRELSLGDDGSLIIQPLRELELLRDNLVEFDDIRVEPAPRMNGGNAVTLITDLTKDAYEIRITIERAQVERKRFGFRLFSGRDNQGLSIIIKPETGTLRVGSSEAPFSVENLPIGENIELCIFVDKYLVEVFINGRQAMIAAHMDWQRSKGFYAYSFGAPTIIKHVDIWKLKSTNQGYLDAEINRVWEIDK</sequence>
<dbReference type="InterPro" id="IPR023296">
    <property type="entry name" value="Glyco_hydro_beta-prop_sf"/>
</dbReference>
<evidence type="ECO:0000313" key="9">
    <source>
        <dbReference type="Proteomes" id="UP000316199"/>
    </source>
</evidence>
<reference evidence="8 9" key="1">
    <citation type="submission" date="2019-02" db="EMBL/GenBank/DDBJ databases">
        <title>Prokaryotic population dynamics and viral predation in marine succession experiment using metagenomics: the confinement effect.</title>
        <authorList>
            <person name="Haro-Moreno J.M."/>
            <person name="Rodriguez-Valera F."/>
            <person name="Lopez-Perez M."/>
        </authorList>
    </citation>
    <scope>NUCLEOTIDE SEQUENCE [LARGE SCALE GENOMIC DNA]</scope>
    <source>
        <strain evidence="8">MED-G157</strain>
    </source>
</reference>
<gene>
    <name evidence="8" type="ORF">EVA68_03915</name>
</gene>
<dbReference type="EMBL" id="SHAG01000010">
    <property type="protein sequence ID" value="RZO76568.1"/>
    <property type="molecule type" value="Genomic_DNA"/>
</dbReference>
<keyword evidence="4 5" id="KW-0326">Glycosidase</keyword>
<evidence type="ECO:0000256" key="3">
    <source>
        <dbReference type="ARBA" id="ARBA00022801"/>
    </source>
</evidence>
<dbReference type="InterPro" id="IPR001362">
    <property type="entry name" value="Glyco_hydro_32"/>
</dbReference>
<dbReference type="SMART" id="SM00640">
    <property type="entry name" value="Glyco_32"/>
    <property type="match status" value="1"/>
</dbReference>
<evidence type="ECO:0000259" key="6">
    <source>
        <dbReference type="Pfam" id="PF00251"/>
    </source>
</evidence>
<proteinExistence type="inferred from homology"/>
<dbReference type="InterPro" id="IPR013320">
    <property type="entry name" value="ConA-like_dom_sf"/>
</dbReference>
<organism evidence="8 9">
    <name type="scientific">OM182 bacterium</name>
    <dbReference type="NCBI Taxonomy" id="2510334"/>
    <lineage>
        <taxon>Bacteria</taxon>
        <taxon>Pseudomonadati</taxon>
        <taxon>Pseudomonadota</taxon>
        <taxon>Gammaproteobacteria</taxon>
        <taxon>OMG group</taxon>
        <taxon>OM182 clade</taxon>
    </lineage>
</organism>
<dbReference type="InterPro" id="IPR013189">
    <property type="entry name" value="Glyco_hydro_32_C"/>
</dbReference>
<evidence type="ECO:0000256" key="5">
    <source>
        <dbReference type="RuleBase" id="RU362110"/>
    </source>
</evidence>
<dbReference type="PANTHER" id="PTHR43101:SF1">
    <property type="entry name" value="BETA-FRUCTOSIDASE"/>
    <property type="match status" value="1"/>
</dbReference>
<evidence type="ECO:0000256" key="1">
    <source>
        <dbReference type="ARBA" id="ARBA00009902"/>
    </source>
</evidence>
<dbReference type="GO" id="GO:0004564">
    <property type="term" value="F:beta-fructofuranosidase activity"/>
    <property type="evidence" value="ECO:0007669"/>
    <property type="project" value="UniProtKB-EC"/>
</dbReference>
<dbReference type="AlphaFoldDB" id="A0A520S267"/>
<dbReference type="InterPro" id="IPR013148">
    <property type="entry name" value="Glyco_hydro_32_N"/>
</dbReference>
<dbReference type="CDD" id="cd08996">
    <property type="entry name" value="GH32_FFase"/>
    <property type="match status" value="1"/>
</dbReference>
<dbReference type="GO" id="GO:0005975">
    <property type="term" value="P:carbohydrate metabolic process"/>
    <property type="evidence" value="ECO:0007669"/>
    <property type="project" value="InterPro"/>
</dbReference>
<dbReference type="SUPFAM" id="SSF49899">
    <property type="entry name" value="Concanavalin A-like lectins/glucanases"/>
    <property type="match status" value="1"/>
</dbReference>
<dbReference type="Proteomes" id="UP000316199">
    <property type="component" value="Unassembled WGS sequence"/>
</dbReference>
<evidence type="ECO:0000259" key="7">
    <source>
        <dbReference type="Pfam" id="PF08244"/>
    </source>
</evidence>
<dbReference type="SUPFAM" id="SSF75005">
    <property type="entry name" value="Arabinanase/levansucrase/invertase"/>
    <property type="match status" value="1"/>
</dbReference>
<comment type="similarity">
    <text evidence="1 5">Belongs to the glycosyl hydrolase 32 family.</text>
</comment>
<evidence type="ECO:0000313" key="8">
    <source>
        <dbReference type="EMBL" id="RZO76568.1"/>
    </source>
</evidence>
<dbReference type="Gene3D" id="2.60.120.560">
    <property type="entry name" value="Exo-inulinase, domain 1"/>
    <property type="match status" value="1"/>
</dbReference>
<evidence type="ECO:0000256" key="2">
    <source>
        <dbReference type="ARBA" id="ARBA00012758"/>
    </source>
</evidence>
<feature type="domain" description="Glycosyl hydrolase family 32 N-terminal" evidence="6">
    <location>
        <begin position="23"/>
        <end position="301"/>
    </location>
</feature>
<dbReference type="EC" id="3.2.1.26" evidence="2"/>